<feature type="compositionally biased region" description="Polar residues" evidence="1">
    <location>
        <begin position="1"/>
        <end position="12"/>
    </location>
</feature>
<dbReference type="CDD" id="cd14813">
    <property type="entry name" value="bZIP_BmCbz-like"/>
    <property type="match status" value="1"/>
</dbReference>
<dbReference type="VEuPathDB" id="VectorBase:AMAM024030"/>
<feature type="region of interest" description="Disordered" evidence="1">
    <location>
        <begin position="81"/>
        <end position="185"/>
    </location>
</feature>
<dbReference type="GO" id="GO:0005634">
    <property type="term" value="C:nucleus"/>
    <property type="evidence" value="ECO:0007669"/>
    <property type="project" value="UniProtKB-ARBA"/>
</dbReference>
<dbReference type="AlphaFoldDB" id="A0A182TCD3"/>
<name>A0A182TCD3_9DIPT</name>
<dbReference type="Pfam" id="PF07716">
    <property type="entry name" value="bZIP_2"/>
    <property type="match status" value="1"/>
</dbReference>
<feature type="compositionally biased region" description="Basic and acidic residues" evidence="1">
    <location>
        <begin position="149"/>
        <end position="185"/>
    </location>
</feature>
<feature type="region of interest" description="Disordered" evidence="1">
    <location>
        <begin position="1"/>
        <end position="68"/>
    </location>
</feature>
<feature type="compositionally biased region" description="Low complexity" evidence="1">
    <location>
        <begin position="88"/>
        <end position="131"/>
    </location>
</feature>
<evidence type="ECO:0000256" key="1">
    <source>
        <dbReference type="SAM" id="MobiDB-lite"/>
    </source>
</evidence>
<evidence type="ECO:0000313" key="3">
    <source>
        <dbReference type="EnsemblMetazoa" id="AMAM024030-PA"/>
    </source>
</evidence>
<proteinExistence type="predicted"/>
<dbReference type="Gene3D" id="1.20.5.170">
    <property type="match status" value="1"/>
</dbReference>
<feature type="domain" description="BZIP" evidence="2">
    <location>
        <begin position="162"/>
        <end position="225"/>
    </location>
</feature>
<evidence type="ECO:0000313" key="4">
    <source>
        <dbReference type="Proteomes" id="UP000075901"/>
    </source>
</evidence>
<protein>
    <recommendedName>
        <fullName evidence="2">BZIP domain-containing protein</fullName>
    </recommendedName>
</protein>
<dbReference type="GO" id="GO:0003700">
    <property type="term" value="F:DNA-binding transcription factor activity"/>
    <property type="evidence" value="ECO:0007669"/>
    <property type="project" value="InterPro"/>
</dbReference>
<dbReference type="SUPFAM" id="SSF57959">
    <property type="entry name" value="Leucine zipper domain"/>
    <property type="match status" value="1"/>
</dbReference>
<reference evidence="3" key="2">
    <citation type="submission" date="2020-05" db="UniProtKB">
        <authorList>
            <consortium name="EnsemblMetazoa"/>
        </authorList>
    </citation>
    <scope>IDENTIFICATION</scope>
    <source>
        <strain evidence="3">maculatus3</strain>
    </source>
</reference>
<dbReference type="PROSITE" id="PS50217">
    <property type="entry name" value="BZIP"/>
    <property type="match status" value="1"/>
</dbReference>
<organism evidence="3 4">
    <name type="scientific">Anopheles maculatus</name>
    <dbReference type="NCBI Taxonomy" id="74869"/>
    <lineage>
        <taxon>Eukaryota</taxon>
        <taxon>Metazoa</taxon>
        <taxon>Ecdysozoa</taxon>
        <taxon>Arthropoda</taxon>
        <taxon>Hexapoda</taxon>
        <taxon>Insecta</taxon>
        <taxon>Pterygota</taxon>
        <taxon>Neoptera</taxon>
        <taxon>Endopterygota</taxon>
        <taxon>Diptera</taxon>
        <taxon>Nematocera</taxon>
        <taxon>Culicoidea</taxon>
        <taxon>Culicidae</taxon>
        <taxon>Anophelinae</taxon>
        <taxon>Anopheles</taxon>
        <taxon>Anopheles maculatus group</taxon>
    </lineage>
</organism>
<dbReference type="Proteomes" id="UP000075901">
    <property type="component" value="Unassembled WGS sequence"/>
</dbReference>
<reference evidence="4" key="1">
    <citation type="submission" date="2013-09" db="EMBL/GenBank/DDBJ databases">
        <title>The Genome Sequence of Anopheles maculatus species B.</title>
        <authorList>
            <consortium name="The Broad Institute Genomics Platform"/>
            <person name="Neafsey D.E."/>
            <person name="Besansky N."/>
            <person name="Howell P."/>
            <person name="Walton C."/>
            <person name="Young S.K."/>
            <person name="Zeng Q."/>
            <person name="Gargeya S."/>
            <person name="Fitzgerald M."/>
            <person name="Haas B."/>
            <person name="Abouelleil A."/>
            <person name="Allen A.W."/>
            <person name="Alvarado L."/>
            <person name="Arachchi H.M."/>
            <person name="Berlin A.M."/>
            <person name="Chapman S.B."/>
            <person name="Gainer-Dewar J."/>
            <person name="Goldberg J."/>
            <person name="Griggs A."/>
            <person name="Gujja S."/>
            <person name="Hansen M."/>
            <person name="Howarth C."/>
            <person name="Imamovic A."/>
            <person name="Ireland A."/>
            <person name="Larimer J."/>
            <person name="McCowan C."/>
            <person name="Murphy C."/>
            <person name="Pearson M."/>
            <person name="Poon T.W."/>
            <person name="Priest M."/>
            <person name="Roberts A."/>
            <person name="Saif S."/>
            <person name="Shea T."/>
            <person name="Sisk P."/>
            <person name="Sykes S."/>
            <person name="Wortman J."/>
            <person name="Nusbaum C."/>
            <person name="Birren B."/>
        </authorList>
    </citation>
    <scope>NUCLEOTIDE SEQUENCE [LARGE SCALE GENOMIC DNA]</scope>
    <source>
        <strain evidence="4">maculatus3</strain>
    </source>
</reference>
<dbReference type="InterPro" id="IPR046347">
    <property type="entry name" value="bZIP_sf"/>
</dbReference>
<dbReference type="InterPro" id="IPR004827">
    <property type="entry name" value="bZIP"/>
</dbReference>
<keyword evidence="4" id="KW-1185">Reference proteome</keyword>
<accession>A0A182TCD3</accession>
<feature type="compositionally biased region" description="Polar residues" evidence="1">
    <location>
        <begin position="48"/>
        <end position="58"/>
    </location>
</feature>
<dbReference type="EnsemblMetazoa" id="AMAM024030-RA">
    <property type="protein sequence ID" value="AMAM024030-PA"/>
    <property type="gene ID" value="AMAM024030"/>
</dbReference>
<evidence type="ECO:0000259" key="2">
    <source>
        <dbReference type="PROSITE" id="PS50217"/>
    </source>
</evidence>
<sequence>ESLEFSSYQSTVVVDEKPTLDLLAAPSATSTECPKAPAADQDDPRSPTPRTSNATSESGDSKGDAAKQIYQLLTLDSLRQLTNASEDSTSSPRAATTTGRRTNASSSVCSIGSRSSASSVCGDSSSDVSSSTTKTPKRRGRPPKAAGTVRDRSQYQHLSEADWRYREQRDKNNEASRKSRINRKDRELKLEMEADRLNAQHQKLSYEERRLQQDCQRWRKAVMKLALL</sequence>